<reference evidence="3" key="1">
    <citation type="submission" date="2021-02" db="EMBL/GenBank/DDBJ databases">
        <title>Sulfurospirillum tamanensis sp. nov.</title>
        <authorList>
            <person name="Frolova A."/>
            <person name="Merkel A."/>
            <person name="Slobodkin A."/>
        </authorList>
    </citation>
    <scope>NUCLEOTIDE SEQUENCE</scope>
    <source>
        <strain evidence="3">T05b</strain>
    </source>
</reference>
<reference evidence="3" key="2">
    <citation type="submission" date="2021-02" db="EMBL/GenBank/DDBJ databases">
        <authorList>
            <person name="Merkel A.Y."/>
        </authorList>
    </citation>
    <scope>NUCLEOTIDE SEQUENCE</scope>
    <source>
        <strain evidence="3">T05b</strain>
    </source>
</reference>
<dbReference type="RefSeq" id="WP_205459889.1">
    <property type="nucleotide sequence ID" value="NZ_JAFHKK010000032.1"/>
</dbReference>
<proteinExistence type="predicted"/>
<feature type="chain" id="PRO_5046266872" evidence="2">
    <location>
        <begin position="17"/>
        <end position="392"/>
    </location>
</feature>
<sequence length="392" mass="45091">MRLLLCLSLSAGVLFANESLLSTLKQEQLRLEREQNELNSDILKYQWLSPIEGAWNWTKTEDSLNSDRETGTFSVSLNQPIFKSGGIYFAMRYADANRAFLRLSTQLETQTLIKDVMSLALRYQKAQLQKQRTQFQIDNALIDIVRKKEQFESGFVDSSDLDQALLSKNTLQHTLLELERTSMEFVKAFQSISDARLEELTLPVFEMVDEEAYLASSLHVKQQAGAYERSKWLQRANVSTFLPTISLNAAYYNARGYDGNNERDEYQTYGVRISMPLYDINRARSLELKRVETLQAGVKLQDVKRSETKVFERVHEEVQFLNQKREISLENFTLYGELLASAKELAEAGEKTVYDVQTLENSRQTMQLDAQIYALDAQLSLLDLYAKMQGEI</sequence>
<organism evidence="3 4">
    <name type="scientific">Sulfurospirillum tamanense</name>
    <dbReference type="NCBI Taxonomy" id="2813362"/>
    <lineage>
        <taxon>Bacteria</taxon>
        <taxon>Pseudomonadati</taxon>
        <taxon>Campylobacterota</taxon>
        <taxon>Epsilonproteobacteria</taxon>
        <taxon>Campylobacterales</taxon>
        <taxon>Sulfurospirillaceae</taxon>
        <taxon>Sulfurospirillum</taxon>
    </lineage>
</organism>
<evidence type="ECO:0000256" key="2">
    <source>
        <dbReference type="SAM" id="SignalP"/>
    </source>
</evidence>
<dbReference type="Gene3D" id="1.20.1600.10">
    <property type="entry name" value="Outer membrane efflux proteins (OEP)"/>
    <property type="match status" value="1"/>
</dbReference>
<name>A0ABS2WUJ9_9BACT</name>
<gene>
    <name evidence="3" type="ORF">JWV37_11100</name>
</gene>
<protein>
    <submittedName>
        <fullName evidence="3">TolC family protein</fullName>
    </submittedName>
</protein>
<evidence type="ECO:0000313" key="3">
    <source>
        <dbReference type="EMBL" id="MBN2965329.1"/>
    </source>
</evidence>
<dbReference type="Proteomes" id="UP000703590">
    <property type="component" value="Unassembled WGS sequence"/>
</dbReference>
<evidence type="ECO:0000313" key="4">
    <source>
        <dbReference type="Proteomes" id="UP000703590"/>
    </source>
</evidence>
<dbReference type="SUPFAM" id="SSF56954">
    <property type="entry name" value="Outer membrane efflux proteins (OEP)"/>
    <property type="match status" value="1"/>
</dbReference>
<keyword evidence="1" id="KW-0175">Coiled coil</keyword>
<accession>A0ABS2WUJ9</accession>
<comment type="caution">
    <text evidence="3">The sequence shown here is derived from an EMBL/GenBank/DDBJ whole genome shotgun (WGS) entry which is preliminary data.</text>
</comment>
<evidence type="ECO:0000256" key="1">
    <source>
        <dbReference type="SAM" id="Coils"/>
    </source>
</evidence>
<feature type="coiled-coil region" evidence="1">
    <location>
        <begin position="17"/>
        <end position="44"/>
    </location>
</feature>
<keyword evidence="2" id="KW-0732">Signal</keyword>
<dbReference type="EMBL" id="JAFHKK010000032">
    <property type="protein sequence ID" value="MBN2965329.1"/>
    <property type="molecule type" value="Genomic_DNA"/>
</dbReference>
<keyword evidence="4" id="KW-1185">Reference proteome</keyword>
<feature type="signal peptide" evidence="2">
    <location>
        <begin position="1"/>
        <end position="16"/>
    </location>
</feature>